<keyword evidence="1" id="KW-1133">Transmembrane helix</keyword>
<feature type="domain" description="TtsA-like Glycoside hydrolase family 108" evidence="2">
    <location>
        <begin position="11"/>
        <end position="93"/>
    </location>
</feature>
<feature type="transmembrane region" description="Helical" evidence="1">
    <location>
        <begin position="211"/>
        <end position="232"/>
    </location>
</feature>
<comment type="caution">
    <text evidence="3">The sequence shown here is derived from an EMBL/GenBank/DDBJ whole genome shotgun (WGS) entry which is preliminary data.</text>
</comment>
<dbReference type="Pfam" id="PF05838">
    <property type="entry name" value="Glyco_hydro_108"/>
    <property type="match status" value="1"/>
</dbReference>
<name>A0ABS5RSK2_9HYPH</name>
<dbReference type="GO" id="GO:0016787">
    <property type="term" value="F:hydrolase activity"/>
    <property type="evidence" value="ECO:0007669"/>
    <property type="project" value="UniProtKB-KW"/>
</dbReference>
<keyword evidence="4" id="KW-1185">Reference proteome</keyword>
<dbReference type="Gene3D" id="1.20.141.10">
    <property type="entry name" value="Chitosanase, subunit A, domain 1"/>
    <property type="match status" value="1"/>
</dbReference>
<dbReference type="CDD" id="cd13926">
    <property type="entry name" value="N-acetylmuramidase_GH108"/>
    <property type="match status" value="1"/>
</dbReference>
<dbReference type="Proteomes" id="UP001297272">
    <property type="component" value="Unassembled WGS sequence"/>
</dbReference>
<evidence type="ECO:0000256" key="1">
    <source>
        <dbReference type="SAM" id="Phobius"/>
    </source>
</evidence>
<evidence type="ECO:0000313" key="3">
    <source>
        <dbReference type="EMBL" id="MBS9720030.1"/>
    </source>
</evidence>
<dbReference type="RefSeq" id="WP_213983603.1">
    <property type="nucleotide sequence ID" value="NZ_JAFMNX010000001.1"/>
</dbReference>
<dbReference type="SUPFAM" id="SSF53955">
    <property type="entry name" value="Lysozyme-like"/>
    <property type="match status" value="1"/>
</dbReference>
<evidence type="ECO:0000259" key="2">
    <source>
        <dbReference type="Pfam" id="PF05838"/>
    </source>
</evidence>
<keyword evidence="3" id="KW-0378">Hydrolase</keyword>
<protein>
    <submittedName>
        <fullName evidence="3">Glycoside hydrolase family 108 protein</fullName>
    </submittedName>
</protein>
<keyword evidence="1" id="KW-0812">Transmembrane</keyword>
<organism evidence="3 4">
    <name type="scientific">Tianweitania aestuarii</name>
    <dbReference type="NCBI Taxonomy" id="2814886"/>
    <lineage>
        <taxon>Bacteria</taxon>
        <taxon>Pseudomonadati</taxon>
        <taxon>Pseudomonadota</taxon>
        <taxon>Alphaproteobacteria</taxon>
        <taxon>Hyphomicrobiales</taxon>
        <taxon>Phyllobacteriaceae</taxon>
        <taxon>Tianweitania</taxon>
    </lineage>
</organism>
<dbReference type="InterPro" id="IPR008565">
    <property type="entry name" value="TtsA-like_GH18_dom"/>
</dbReference>
<keyword evidence="1" id="KW-0472">Membrane</keyword>
<dbReference type="InterPro" id="IPR023346">
    <property type="entry name" value="Lysozyme-like_dom_sf"/>
</dbReference>
<proteinExistence type="predicted"/>
<gene>
    <name evidence="3" type="ORF">JYU29_04925</name>
</gene>
<dbReference type="EMBL" id="JAFMNX010000001">
    <property type="protein sequence ID" value="MBS9720030.1"/>
    <property type="molecule type" value="Genomic_DNA"/>
</dbReference>
<reference evidence="3 4" key="1">
    <citation type="submission" date="2021-03" db="EMBL/GenBank/DDBJ databases">
        <title>Tianweitania aestuarii sp. nov., isolated from a tidal flat.</title>
        <authorList>
            <person name="Park S."/>
            <person name="Yoon J.-H."/>
        </authorList>
    </citation>
    <scope>NUCLEOTIDE SEQUENCE [LARGE SCALE GENOMIC DNA]</scope>
    <source>
        <strain evidence="3 4">BSSL-BM11</strain>
    </source>
</reference>
<evidence type="ECO:0000313" key="4">
    <source>
        <dbReference type="Proteomes" id="UP001297272"/>
    </source>
</evidence>
<sequence length="256" mass="26936">MAVGNFANCLNVTLAYEGGWAEHPKDPGGATMKGVTLATFRRWKPGATKTDLRNISTETLQKIYRADYWEPVKGDTLARGVDLATFDYGVNSGPATARKQLLKVLGGTDAETVKRLCKARLSSYQSFKTWITFGKGWTVRVTAVEAKGVAWSLVADAPVDAPTPSPAEALKAEGIKAASTAKIQGNGGYASAGGAGGGVATPTHADNLDQLATWLLAGIVVGAIALAVYLLWRSHINKKRAEAYRAEAAIVESGAA</sequence>
<accession>A0ABS5RSK2</accession>